<gene>
    <name evidence="1" type="ORF">BLE401_13040</name>
</gene>
<dbReference type="Proteomes" id="UP000234271">
    <property type="component" value="Chromosome"/>
</dbReference>
<proteinExistence type="predicted"/>
<keyword evidence="2" id="KW-1185">Reference proteome</keyword>
<accession>A0A2N9YG97</accession>
<evidence type="ECO:0000313" key="1">
    <source>
        <dbReference type="EMBL" id="AUI69524.2"/>
    </source>
</evidence>
<name>A0A2N9YG97_9GAMM</name>
<dbReference type="EMBL" id="CP018889">
    <property type="protein sequence ID" value="AUI69524.2"/>
    <property type="molecule type" value="Genomic_DNA"/>
</dbReference>
<reference evidence="2" key="1">
    <citation type="submission" date="2016-12" db="EMBL/GenBank/DDBJ databases">
        <title>Complete Genome Sequence of Beggiatoa leptomitiformis D-401.</title>
        <authorList>
            <person name="Fomenkov A."/>
            <person name="Vincze T."/>
            <person name="Grabovich M."/>
            <person name="Anton B.P."/>
            <person name="Dubinina G."/>
            <person name="Orlova M."/>
            <person name="Belousova E."/>
            <person name="Roberts R.J."/>
        </authorList>
    </citation>
    <scope>NUCLEOTIDE SEQUENCE [LARGE SCALE GENOMIC DNA]</scope>
    <source>
        <strain evidence="2">D-401</strain>
    </source>
</reference>
<organism evidence="1 2">
    <name type="scientific">Beggiatoa leptomitoformis</name>
    <dbReference type="NCBI Taxonomy" id="288004"/>
    <lineage>
        <taxon>Bacteria</taxon>
        <taxon>Pseudomonadati</taxon>
        <taxon>Pseudomonadota</taxon>
        <taxon>Gammaproteobacteria</taxon>
        <taxon>Thiotrichales</taxon>
        <taxon>Thiotrichaceae</taxon>
        <taxon>Beggiatoa</taxon>
    </lineage>
</organism>
<evidence type="ECO:0000313" key="2">
    <source>
        <dbReference type="Proteomes" id="UP000234271"/>
    </source>
</evidence>
<dbReference type="RefSeq" id="WP_145917099.1">
    <property type="nucleotide sequence ID" value="NZ_CP012373.2"/>
</dbReference>
<dbReference type="AlphaFoldDB" id="A0A2N9YG97"/>
<dbReference type="OrthoDB" id="9912085at2"/>
<sequence>MKTIQINLPDDVAARFEKVAQQRGEDYSSVNSDEVKGKDALFTDLVVLGLDDLAAGEELYPDDVETE</sequence>
<protein>
    <submittedName>
        <fullName evidence="1">Uncharacterized protein</fullName>
    </submittedName>
</protein>